<dbReference type="CDD" id="cd06581">
    <property type="entry name" value="TM_PBP1_LivM_like"/>
    <property type="match status" value="1"/>
</dbReference>
<name>A0ABP9WZ32_9CHLR</name>
<evidence type="ECO:0000313" key="8">
    <source>
        <dbReference type="Proteomes" id="UP001428290"/>
    </source>
</evidence>
<feature type="transmembrane region" description="Helical" evidence="6">
    <location>
        <begin position="370"/>
        <end position="390"/>
    </location>
</feature>
<feature type="transmembrane region" description="Helical" evidence="6">
    <location>
        <begin position="307"/>
        <end position="323"/>
    </location>
</feature>
<feature type="transmembrane region" description="Helical" evidence="6">
    <location>
        <begin position="18"/>
        <end position="41"/>
    </location>
</feature>
<dbReference type="Pfam" id="PF02653">
    <property type="entry name" value="BPD_transp_2"/>
    <property type="match status" value="2"/>
</dbReference>
<comment type="caution">
    <text evidence="7">The sequence shown here is derived from an EMBL/GenBank/DDBJ whole genome shotgun (WGS) entry which is preliminary data.</text>
</comment>
<evidence type="ECO:0000256" key="5">
    <source>
        <dbReference type="ARBA" id="ARBA00023136"/>
    </source>
</evidence>
<dbReference type="RefSeq" id="WP_345722062.1">
    <property type="nucleotide sequence ID" value="NZ_BAABRU010000007.1"/>
</dbReference>
<keyword evidence="2" id="KW-1003">Cell membrane</keyword>
<gene>
    <name evidence="7" type="ORF">Hgul01_02248</name>
</gene>
<sequence length="672" mass="70607">MTACGGAQFSCSQLLLQLVIFGLANGAIIALNAISVTLVYSVVRMLNFAHGDLFSLLTVLAAESIAILGLQVGTSWLWIGLGLLVVLVICALVGAGTGLIIEQIGFRPFRGASRLAPLMATLGISFMLYQAALFVRTLTNAVIPGEHRSVPGIPEVARLNVPDLLPHGNLFGDAALILQGKDLIVLAAAVSVALGVHWLLQRTRFGWKLQASAADPTMAQLCGINYSATLRQVFALGGALAGLAALLFSLYYTAPYTNYGAQSGLIAFTAALLGGVGRPLGALLSGLALGILAAFSDYFIAAQWTPALTLGLLVLLVVLRQQPKLDDSPINSALVGSVQVVRQNWRWLIVPALLACVPLLNAWFELGIQVAAIQILIYGLLALGLNLIVGWGGMLDLGYAAPFVLGAYLVGLMSTGLHGGWQTWLASGELAGILLVCGLGGSLFGWLIGLLAARLDNELLAIVTFALGVIAQRVLQNWRSLTNGSSGISGVPSLHIFGLDLATPSATYYAILAITCGVGSLGYNLVRSHYGRALAALASDELAATSVGIAPVVLKRLAYSWGGGVAALAGGLFAVSFSYISPTLAEFRVSAIALIIVVLAGSRRIIAPLIAACLVLGYDLLLIPKLGKLFDDLREQTGNWLWSAINPRGANFLSFGLMLYLTVLYRARARRA</sequence>
<dbReference type="CDD" id="cd06582">
    <property type="entry name" value="TM_PBP1_LivH_like"/>
    <property type="match status" value="1"/>
</dbReference>
<dbReference type="PANTHER" id="PTHR30482:SF20">
    <property type="entry name" value="HIGH-AFFINITY BRANCHED-CHAIN AMINO ACID TRANSPORT SYSTEM PERMEASE PROTEIN LIVM"/>
    <property type="match status" value="1"/>
</dbReference>
<feature type="transmembrane region" description="Helical" evidence="6">
    <location>
        <begin position="183"/>
        <end position="200"/>
    </location>
</feature>
<evidence type="ECO:0000313" key="7">
    <source>
        <dbReference type="EMBL" id="GAA5528447.1"/>
    </source>
</evidence>
<dbReference type="PANTHER" id="PTHR30482">
    <property type="entry name" value="HIGH-AFFINITY BRANCHED-CHAIN AMINO ACID TRANSPORT SYSTEM PERMEASE"/>
    <property type="match status" value="1"/>
</dbReference>
<keyword evidence="4 6" id="KW-1133">Transmembrane helix</keyword>
<reference evidence="7 8" key="1">
    <citation type="submission" date="2024-02" db="EMBL/GenBank/DDBJ databases">
        <title>Herpetosiphon gulosus NBRC 112829.</title>
        <authorList>
            <person name="Ichikawa N."/>
            <person name="Katano-Makiyama Y."/>
            <person name="Hidaka K."/>
        </authorList>
    </citation>
    <scope>NUCLEOTIDE SEQUENCE [LARGE SCALE GENOMIC DNA]</scope>
    <source>
        <strain evidence="7 8">NBRC 112829</strain>
    </source>
</reference>
<protein>
    <recommendedName>
        <fullName evidence="9">ABC transporter permease</fullName>
    </recommendedName>
</protein>
<evidence type="ECO:0000256" key="2">
    <source>
        <dbReference type="ARBA" id="ARBA00022475"/>
    </source>
</evidence>
<dbReference type="EMBL" id="BAABRU010000007">
    <property type="protein sequence ID" value="GAA5528447.1"/>
    <property type="molecule type" value="Genomic_DNA"/>
</dbReference>
<dbReference type="InterPro" id="IPR001851">
    <property type="entry name" value="ABC_transp_permease"/>
</dbReference>
<feature type="transmembrane region" description="Helical" evidence="6">
    <location>
        <begin position="592"/>
        <end position="618"/>
    </location>
</feature>
<feature type="transmembrane region" description="Helical" evidence="6">
    <location>
        <begin position="430"/>
        <end position="452"/>
    </location>
</feature>
<feature type="transmembrane region" description="Helical" evidence="6">
    <location>
        <begin position="113"/>
        <end position="135"/>
    </location>
</feature>
<evidence type="ECO:0000256" key="1">
    <source>
        <dbReference type="ARBA" id="ARBA00004651"/>
    </source>
</evidence>
<feature type="transmembrane region" description="Helical" evidence="6">
    <location>
        <begin position="233"/>
        <end position="253"/>
    </location>
</feature>
<evidence type="ECO:0000256" key="3">
    <source>
        <dbReference type="ARBA" id="ARBA00022692"/>
    </source>
</evidence>
<evidence type="ECO:0008006" key="9">
    <source>
        <dbReference type="Google" id="ProtNLM"/>
    </source>
</evidence>
<feature type="transmembrane region" description="Helical" evidence="6">
    <location>
        <begin position="649"/>
        <end position="667"/>
    </location>
</feature>
<feature type="transmembrane region" description="Helical" evidence="6">
    <location>
        <begin position="506"/>
        <end position="526"/>
    </location>
</feature>
<feature type="transmembrane region" description="Helical" evidence="6">
    <location>
        <begin position="459"/>
        <end position="475"/>
    </location>
</feature>
<accession>A0ABP9WZ32</accession>
<dbReference type="InterPro" id="IPR043428">
    <property type="entry name" value="LivM-like"/>
</dbReference>
<comment type="subcellular location">
    <subcellularLocation>
        <location evidence="1">Cell membrane</location>
        <topology evidence="1">Multi-pass membrane protein</topology>
    </subcellularLocation>
</comment>
<feature type="transmembrane region" description="Helical" evidence="6">
    <location>
        <begin position="53"/>
        <end position="70"/>
    </location>
</feature>
<evidence type="ECO:0000256" key="6">
    <source>
        <dbReference type="SAM" id="Phobius"/>
    </source>
</evidence>
<keyword evidence="3 6" id="KW-0812">Transmembrane</keyword>
<feature type="transmembrane region" description="Helical" evidence="6">
    <location>
        <begin position="76"/>
        <end position="101"/>
    </location>
</feature>
<organism evidence="7 8">
    <name type="scientific">Herpetosiphon gulosus</name>
    <dbReference type="NCBI Taxonomy" id="1973496"/>
    <lineage>
        <taxon>Bacteria</taxon>
        <taxon>Bacillati</taxon>
        <taxon>Chloroflexota</taxon>
        <taxon>Chloroflexia</taxon>
        <taxon>Herpetosiphonales</taxon>
        <taxon>Herpetosiphonaceae</taxon>
        <taxon>Herpetosiphon</taxon>
    </lineage>
</organism>
<keyword evidence="8" id="KW-1185">Reference proteome</keyword>
<dbReference type="Proteomes" id="UP001428290">
    <property type="component" value="Unassembled WGS sequence"/>
</dbReference>
<keyword evidence="5 6" id="KW-0472">Membrane</keyword>
<evidence type="ECO:0000256" key="4">
    <source>
        <dbReference type="ARBA" id="ARBA00022989"/>
    </source>
</evidence>
<feature type="transmembrane region" description="Helical" evidence="6">
    <location>
        <begin position="559"/>
        <end position="580"/>
    </location>
</feature>
<proteinExistence type="predicted"/>
<feature type="transmembrane region" description="Helical" evidence="6">
    <location>
        <begin position="259"/>
        <end position="276"/>
    </location>
</feature>
<feature type="transmembrane region" description="Helical" evidence="6">
    <location>
        <begin position="397"/>
        <end position="418"/>
    </location>
</feature>
<feature type="transmembrane region" description="Helical" evidence="6">
    <location>
        <begin position="344"/>
        <end position="364"/>
    </location>
</feature>